<dbReference type="GO" id="GO:0065002">
    <property type="term" value="P:intracellular protein transmembrane transport"/>
    <property type="evidence" value="ECO:0007669"/>
    <property type="project" value="TreeGrafter"/>
</dbReference>
<gene>
    <name evidence="5" type="primary">tatC</name>
    <name evidence="7" type="ORF">AVDCRST_MAG09-215</name>
</gene>
<evidence type="ECO:0000256" key="2">
    <source>
        <dbReference type="ARBA" id="ARBA00022692"/>
    </source>
</evidence>
<keyword evidence="3 5" id="KW-1133">Transmembrane helix</keyword>
<accession>A0A6J4SAY4</accession>
<sequence>MSDINDTKQPLLEHLTELRRRLLISLAALVAAFFLCLYFAKPIFGVLVRPLLAAGQGRLIYTDVFEAFFAEVKVALFAALMLCFPVFATQIWRFVAPGLYTKEKWAVLPFLLMTPVFFGGGAAFAYYVAMPWALHFLLGFEGNVGGVQQEALPAVGNYLSFVTRFLFGFGVAFLLPVLLMLLERAGLVTREQLAAKRRYAIVGAFAIAAVLTPPDVVSQFMLAIPLWLLYESSILAIRLTHWRAARRAAADAKKKDVPQTQVGPETSPGGGRVDGSGPM</sequence>
<evidence type="ECO:0000256" key="4">
    <source>
        <dbReference type="ARBA" id="ARBA00023136"/>
    </source>
</evidence>
<comment type="caution">
    <text evidence="5">Lacks conserved residue(s) required for the propagation of feature annotation.</text>
</comment>
<dbReference type="GO" id="GO:0033281">
    <property type="term" value="C:TAT protein transport complex"/>
    <property type="evidence" value="ECO:0007669"/>
    <property type="project" value="UniProtKB-UniRule"/>
</dbReference>
<feature type="transmembrane region" description="Helical" evidence="5">
    <location>
        <begin position="161"/>
        <end position="182"/>
    </location>
</feature>
<dbReference type="AlphaFoldDB" id="A0A6J4SAY4"/>
<evidence type="ECO:0000256" key="6">
    <source>
        <dbReference type="SAM" id="MobiDB-lite"/>
    </source>
</evidence>
<comment type="similarity">
    <text evidence="5">Belongs to the TatC family.</text>
</comment>
<dbReference type="Pfam" id="PF00902">
    <property type="entry name" value="TatC"/>
    <property type="match status" value="1"/>
</dbReference>
<feature type="transmembrane region" description="Helical" evidence="5">
    <location>
        <begin position="21"/>
        <end position="40"/>
    </location>
</feature>
<feature type="region of interest" description="Disordered" evidence="6">
    <location>
        <begin position="252"/>
        <end position="279"/>
    </location>
</feature>
<evidence type="ECO:0000313" key="7">
    <source>
        <dbReference type="EMBL" id="CAA9494077.1"/>
    </source>
</evidence>
<dbReference type="HAMAP" id="MF_00902">
    <property type="entry name" value="TatC"/>
    <property type="match status" value="1"/>
</dbReference>
<reference evidence="7" key="1">
    <citation type="submission" date="2020-02" db="EMBL/GenBank/DDBJ databases">
        <authorList>
            <person name="Meier V. D."/>
        </authorList>
    </citation>
    <scope>NUCLEOTIDE SEQUENCE</scope>
    <source>
        <strain evidence="7">AVDCRST_MAG09</strain>
    </source>
</reference>
<dbReference type="InterPro" id="IPR002033">
    <property type="entry name" value="TatC"/>
</dbReference>
<keyword evidence="5" id="KW-0813">Transport</keyword>
<keyword evidence="4 5" id="KW-0472">Membrane</keyword>
<dbReference type="RefSeq" id="WP_294171776.1">
    <property type="nucleotide sequence ID" value="NZ_CADCVZ010000007.1"/>
</dbReference>
<comment type="subunit">
    <text evidence="5">The Tat system comprises two distinct complexes: a TatABC complex, containing multiple copies of TatA, TatB and TatC subunits, and a separate TatA complex, containing only TatA subunits. Substrates initially bind to the TatABC complex, which probably triggers association of the separate TatA complex to form the active translocon.</text>
</comment>
<evidence type="ECO:0000256" key="1">
    <source>
        <dbReference type="ARBA" id="ARBA00004141"/>
    </source>
</evidence>
<dbReference type="PANTHER" id="PTHR30371:SF0">
    <property type="entry name" value="SEC-INDEPENDENT PROTEIN TRANSLOCASE PROTEIN TATC, CHLOROPLASTIC-RELATED"/>
    <property type="match status" value="1"/>
</dbReference>
<evidence type="ECO:0000256" key="3">
    <source>
        <dbReference type="ARBA" id="ARBA00022989"/>
    </source>
</evidence>
<feature type="transmembrane region" description="Helical" evidence="5">
    <location>
        <begin position="107"/>
        <end position="129"/>
    </location>
</feature>
<organism evidence="7">
    <name type="scientific">uncultured Sphingomonas sp</name>
    <dbReference type="NCBI Taxonomy" id="158754"/>
    <lineage>
        <taxon>Bacteria</taxon>
        <taxon>Pseudomonadati</taxon>
        <taxon>Pseudomonadota</taxon>
        <taxon>Alphaproteobacteria</taxon>
        <taxon>Sphingomonadales</taxon>
        <taxon>Sphingomonadaceae</taxon>
        <taxon>Sphingomonas</taxon>
        <taxon>environmental samples</taxon>
    </lineage>
</organism>
<protein>
    <recommendedName>
        <fullName evidence="5">Sec-independent protein translocase protein TatC</fullName>
    </recommendedName>
</protein>
<keyword evidence="2 5" id="KW-0812">Transmembrane</keyword>
<dbReference type="NCBIfam" id="TIGR00945">
    <property type="entry name" value="tatC"/>
    <property type="match status" value="1"/>
</dbReference>
<proteinExistence type="inferred from homology"/>
<dbReference type="PRINTS" id="PR01840">
    <property type="entry name" value="TATCFAMILY"/>
</dbReference>
<feature type="transmembrane region" description="Helical" evidence="5">
    <location>
        <begin position="74"/>
        <end position="95"/>
    </location>
</feature>
<comment type="subcellular location">
    <subcellularLocation>
        <location evidence="5">Cell membrane</location>
        <topology evidence="5">Multi-pass membrane protein</topology>
    </subcellularLocation>
    <subcellularLocation>
        <location evidence="1">Membrane</location>
        <topology evidence="1">Multi-pass membrane protein</topology>
    </subcellularLocation>
</comment>
<dbReference type="GO" id="GO:0043953">
    <property type="term" value="P:protein transport by the Tat complex"/>
    <property type="evidence" value="ECO:0007669"/>
    <property type="project" value="UniProtKB-UniRule"/>
</dbReference>
<keyword evidence="5" id="KW-0811">Translocation</keyword>
<dbReference type="GO" id="GO:0009977">
    <property type="term" value="F:proton motive force dependent protein transmembrane transporter activity"/>
    <property type="evidence" value="ECO:0007669"/>
    <property type="project" value="TreeGrafter"/>
</dbReference>
<dbReference type="EMBL" id="CADCVZ010000007">
    <property type="protein sequence ID" value="CAA9494077.1"/>
    <property type="molecule type" value="Genomic_DNA"/>
</dbReference>
<dbReference type="PANTHER" id="PTHR30371">
    <property type="entry name" value="SEC-INDEPENDENT PROTEIN TRANSLOCASE PROTEIN TATC"/>
    <property type="match status" value="1"/>
</dbReference>
<feature type="compositionally biased region" description="Gly residues" evidence="6">
    <location>
        <begin position="268"/>
        <end position="279"/>
    </location>
</feature>
<name>A0A6J4SAY4_9SPHN</name>
<keyword evidence="5" id="KW-1003">Cell membrane</keyword>
<comment type="function">
    <text evidence="5">Part of the twin-arginine translocation (Tat) system that transports large folded proteins containing a characteristic twin-arginine motif in their signal peptide across membranes. Together with TatB, TatC is part of a receptor directly interacting with Tat signal peptides.</text>
</comment>
<keyword evidence="5" id="KW-0653">Protein transport</keyword>
<evidence type="ECO:0000256" key="5">
    <source>
        <dbReference type="HAMAP-Rule" id="MF_00902"/>
    </source>
</evidence>